<feature type="transmembrane region" description="Helical" evidence="8">
    <location>
        <begin position="309"/>
        <end position="329"/>
    </location>
</feature>
<evidence type="ECO:0000313" key="9">
    <source>
        <dbReference type="EMBL" id="MBO1515289.1"/>
    </source>
</evidence>
<feature type="transmembrane region" description="Helical" evidence="8">
    <location>
        <begin position="273"/>
        <end position="297"/>
    </location>
</feature>
<dbReference type="NCBIfam" id="TIGR00912">
    <property type="entry name" value="2A0309"/>
    <property type="match status" value="1"/>
</dbReference>
<feature type="transmembrane region" description="Helical" evidence="8">
    <location>
        <begin position="216"/>
        <end position="234"/>
    </location>
</feature>
<sequence length="368" mass="40463">MDKVENSKISPGQLFSLIILFDMGTALVVSLGIMAEKDAWLAILLGAAGGLFLFFVYTSLFRLYPDLPLTTYMREILGKWIGWTLGLFYILFFLYGAARDVRDGGDLLVSSVLDQTPTIVISSVLIISVAYVLNKGIEVLARTAQIFLVILVILALLSNLLLLLSGTVEINRLLPVLGNGWGPVIKTSLKQTIEFPHGEVICFTMLLPYLNKPKKGVRAGFAAVLISGLILSYSSALNIAVLGTDIVGRTTFPMLYMISLINIGEFIQRLDVFVVLTLIIGDFFKVAIFFYAGVMAAADVFQIRDYRKLILPIGLLILLISMMITGSFAEHIEEGNLALQTVFVLFGTVIPLALLLVGGLRRRFKSDR</sequence>
<reference evidence="9 10" key="1">
    <citation type="submission" date="2021-03" db="EMBL/GenBank/DDBJ databases">
        <title>Whole genome sequence of Metabacillus bambusae BG109.</title>
        <authorList>
            <person name="Jeong J.W."/>
        </authorList>
    </citation>
    <scope>NUCLEOTIDE SEQUENCE [LARGE SCALE GENOMIC DNA]</scope>
    <source>
        <strain evidence="9 10">BG109</strain>
    </source>
</reference>
<keyword evidence="3" id="KW-0813">Transport</keyword>
<dbReference type="Proteomes" id="UP000663981">
    <property type="component" value="Unassembled WGS sequence"/>
</dbReference>
<comment type="caution">
    <text evidence="9">The sequence shown here is derived from an EMBL/GenBank/DDBJ whole genome shotgun (WGS) entry which is preliminary data.</text>
</comment>
<feature type="transmembrane region" description="Helical" evidence="8">
    <location>
        <begin position="80"/>
        <end position="98"/>
    </location>
</feature>
<keyword evidence="6 8" id="KW-1133">Transmembrane helix</keyword>
<evidence type="ECO:0000313" key="10">
    <source>
        <dbReference type="Proteomes" id="UP000663981"/>
    </source>
</evidence>
<evidence type="ECO:0000256" key="2">
    <source>
        <dbReference type="ARBA" id="ARBA00007998"/>
    </source>
</evidence>
<feature type="transmembrane region" description="Helical" evidence="8">
    <location>
        <begin position="146"/>
        <end position="168"/>
    </location>
</feature>
<evidence type="ECO:0000256" key="5">
    <source>
        <dbReference type="ARBA" id="ARBA00022692"/>
    </source>
</evidence>
<feature type="transmembrane region" description="Helical" evidence="8">
    <location>
        <begin position="341"/>
        <end position="360"/>
    </location>
</feature>
<dbReference type="PANTHER" id="PTHR34975">
    <property type="entry name" value="SPORE GERMINATION PROTEIN A2"/>
    <property type="match status" value="1"/>
</dbReference>
<name>A0ABS3NBB7_9BACI</name>
<dbReference type="InterPro" id="IPR004761">
    <property type="entry name" value="Spore_GerAB"/>
</dbReference>
<proteinExistence type="inferred from homology"/>
<gene>
    <name evidence="9" type="ORF">I7822_27115</name>
</gene>
<feature type="transmembrane region" description="Helical" evidence="8">
    <location>
        <begin position="246"/>
        <end position="267"/>
    </location>
</feature>
<protein>
    <submittedName>
        <fullName evidence="9">GerAB/ArcD/ProY family transporter</fullName>
    </submittedName>
</protein>
<evidence type="ECO:0000256" key="1">
    <source>
        <dbReference type="ARBA" id="ARBA00004141"/>
    </source>
</evidence>
<keyword evidence="4" id="KW-0309">Germination</keyword>
<evidence type="ECO:0000256" key="7">
    <source>
        <dbReference type="ARBA" id="ARBA00023136"/>
    </source>
</evidence>
<comment type="similarity">
    <text evidence="2">Belongs to the amino acid-polyamine-organocation (APC) superfamily. Spore germination protein (SGP) (TC 2.A.3.9) family.</text>
</comment>
<evidence type="ECO:0000256" key="3">
    <source>
        <dbReference type="ARBA" id="ARBA00022448"/>
    </source>
</evidence>
<evidence type="ECO:0000256" key="8">
    <source>
        <dbReference type="SAM" id="Phobius"/>
    </source>
</evidence>
<evidence type="ECO:0000256" key="6">
    <source>
        <dbReference type="ARBA" id="ARBA00022989"/>
    </source>
</evidence>
<keyword evidence="7 8" id="KW-0472">Membrane</keyword>
<dbReference type="PANTHER" id="PTHR34975:SF2">
    <property type="entry name" value="SPORE GERMINATION PROTEIN A2"/>
    <property type="match status" value="1"/>
</dbReference>
<keyword evidence="10" id="KW-1185">Reference proteome</keyword>
<comment type="subcellular location">
    <subcellularLocation>
        <location evidence="1">Membrane</location>
        <topology evidence="1">Multi-pass membrane protein</topology>
    </subcellularLocation>
</comment>
<accession>A0ABS3NBB7</accession>
<dbReference type="Pfam" id="PF03845">
    <property type="entry name" value="Spore_permease"/>
    <property type="match status" value="1"/>
</dbReference>
<organism evidence="9 10">
    <name type="scientific">Metabacillus bambusae</name>
    <dbReference type="NCBI Taxonomy" id="2795218"/>
    <lineage>
        <taxon>Bacteria</taxon>
        <taxon>Bacillati</taxon>
        <taxon>Bacillota</taxon>
        <taxon>Bacilli</taxon>
        <taxon>Bacillales</taxon>
        <taxon>Bacillaceae</taxon>
        <taxon>Metabacillus</taxon>
    </lineage>
</organism>
<feature type="transmembrane region" description="Helical" evidence="8">
    <location>
        <begin position="12"/>
        <end position="33"/>
    </location>
</feature>
<feature type="transmembrane region" description="Helical" evidence="8">
    <location>
        <begin position="118"/>
        <end position="134"/>
    </location>
</feature>
<evidence type="ECO:0000256" key="4">
    <source>
        <dbReference type="ARBA" id="ARBA00022544"/>
    </source>
</evidence>
<keyword evidence="5 8" id="KW-0812">Transmembrane</keyword>
<dbReference type="EMBL" id="JAGDEL010000034">
    <property type="protein sequence ID" value="MBO1515289.1"/>
    <property type="molecule type" value="Genomic_DNA"/>
</dbReference>
<feature type="transmembrane region" description="Helical" evidence="8">
    <location>
        <begin position="39"/>
        <end position="60"/>
    </location>
</feature>
<dbReference type="RefSeq" id="WP_207982174.1">
    <property type="nucleotide sequence ID" value="NZ_JAGDEL010000034.1"/>
</dbReference>